<accession>A0ABR8KW03</accession>
<dbReference type="RefSeq" id="WP_190788045.1">
    <property type="nucleotide sequence ID" value="NZ_JACXLC010000001.1"/>
</dbReference>
<dbReference type="EMBL" id="JACXLC010000001">
    <property type="protein sequence ID" value="MBD2842599.1"/>
    <property type="molecule type" value="Genomic_DNA"/>
</dbReference>
<protein>
    <recommendedName>
        <fullName evidence="3">PEGA domain-containing protein</fullName>
    </recommendedName>
</protein>
<evidence type="ECO:0008006" key="3">
    <source>
        <dbReference type="Google" id="ProtNLM"/>
    </source>
</evidence>
<proteinExistence type="predicted"/>
<evidence type="ECO:0000313" key="1">
    <source>
        <dbReference type="EMBL" id="MBD2842599.1"/>
    </source>
</evidence>
<dbReference type="Proteomes" id="UP000635384">
    <property type="component" value="Unassembled WGS sequence"/>
</dbReference>
<name>A0ABR8KW03_9SPHN</name>
<dbReference type="PROSITE" id="PS51257">
    <property type="entry name" value="PROKAR_LIPOPROTEIN"/>
    <property type="match status" value="1"/>
</dbReference>
<reference evidence="1 2" key="1">
    <citation type="submission" date="2020-09" db="EMBL/GenBank/DDBJ databases">
        <authorList>
            <person name="Yoon J.-W."/>
        </authorList>
    </citation>
    <scope>NUCLEOTIDE SEQUENCE [LARGE SCALE GENOMIC DNA]</scope>
    <source>
        <strain evidence="1 2">KMU-140</strain>
    </source>
</reference>
<gene>
    <name evidence="1" type="ORF">IB285_10050</name>
</gene>
<comment type="caution">
    <text evidence="1">The sequence shown here is derived from an EMBL/GenBank/DDBJ whole genome shotgun (WGS) entry which is preliminary data.</text>
</comment>
<sequence>MRTMAVYTIVAITLGLGGCAKFEGVEGHALAPAEAVHVATLPASAIASNGHGQRCRTPCSLPLLRATGGDITIALDGYHTERLRISSDVSDRYMAERTRTYAVEAIDPDPASMGLTLLGHALSGRGGVRTLETNEIRVELIRLAEGEEDLLAAAQPLTGERIPIDLTE</sequence>
<evidence type="ECO:0000313" key="2">
    <source>
        <dbReference type="Proteomes" id="UP000635384"/>
    </source>
</evidence>
<organism evidence="1 2">
    <name type="scientific">Erythrobacter rubeus</name>
    <dbReference type="NCBI Taxonomy" id="2760803"/>
    <lineage>
        <taxon>Bacteria</taxon>
        <taxon>Pseudomonadati</taxon>
        <taxon>Pseudomonadota</taxon>
        <taxon>Alphaproteobacteria</taxon>
        <taxon>Sphingomonadales</taxon>
        <taxon>Erythrobacteraceae</taxon>
        <taxon>Erythrobacter/Porphyrobacter group</taxon>
        <taxon>Erythrobacter</taxon>
    </lineage>
</organism>
<keyword evidence="2" id="KW-1185">Reference proteome</keyword>